<evidence type="ECO:0000313" key="6">
    <source>
        <dbReference type="EMBL" id="AEM86778.1"/>
    </source>
</evidence>
<dbReference type="SMART" id="SM00342">
    <property type="entry name" value="HTH_ARAC"/>
    <property type="match status" value="1"/>
</dbReference>
<dbReference type="InterPro" id="IPR018060">
    <property type="entry name" value="HTH_AraC"/>
</dbReference>
<protein>
    <submittedName>
        <fullName evidence="6">Transcriptional regulator, AraC family</fullName>
    </submittedName>
</protein>
<dbReference type="PROSITE" id="PS01124">
    <property type="entry name" value="HTH_ARAC_FAMILY_2"/>
    <property type="match status" value="1"/>
</dbReference>
<dbReference type="eggNOG" id="COG2207">
    <property type="taxonomic scope" value="Bacteria"/>
</dbReference>
<dbReference type="AlphaFoldDB" id="G2P6W5"/>
<sequence length="347" mass="37374">MSRVGGASPSAVQLQALGHLVHLAARPVDREADQVQRVGVDPAQRHNGGVGVAGEGERGPADWARYWRDPDRAVEAMHAHFFSHRFHPHSHDAYSFAVTEIGAQRFRCRGALRTSGAGMVMVFNPDDPHDGEAAAELGYKYRIVHMGPDVMRNVLADVTASAADRAALPLFDRPVVSDPVLVPALLRLHTALVGGAGPLVRDERLTAAVGALVRRGATGPLRARELPGGSGEQARAARRARALLEGAYLEEIPAARLAEAAGCSRFALYRAFRAAYGMAPSDFQRQLRLRRARGLLVAGRSAAEAAAQAGFAGQSHFHRWFVRCFGVTPGTFQRAAGPDSRRTPQPW</sequence>
<dbReference type="GO" id="GO:0043565">
    <property type="term" value="F:sequence-specific DNA binding"/>
    <property type="evidence" value="ECO:0007669"/>
    <property type="project" value="InterPro"/>
</dbReference>
<dbReference type="InterPro" id="IPR009057">
    <property type="entry name" value="Homeodomain-like_sf"/>
</dbReference>
<dbReference type="InterPro" id="IPR003313">
    <property type="entry name" value="AraC-bd"/>
</dbReference>
<evidence type="ECO:0000259" key="5">
    <source>
        <dbReference type="PROSITE" id="PS01124"/>
    </source>
</evidence>
<dbReference type="SUPFAM" id="SSF51215">
    <property type="entry name" value="Regulatory protein AraC"/>
    <property type="match status" value="1"/>
</dbReference>
<evidence type="ECO:0000256" key="1">
    <source>
        <dbReference type="ARBA" id="ARBA00023015"/>
    </source>
</evidence>
<feature type="domain" description="HTH araC/xylS-type" evidence="5">
    <location>
        <begin position="238"/>
        <end position="335"/>
    </location>
</feature>
<feature type="region of interest" description="Disordered" evidence="4">
    <location>
        <begin position="33"/>
        <end position="56"/>
    </location>
</feature>
<evidence type="ECO:0000256" key="4">
    <source>
        <dbReference type="SAM" id="MobiDB-lite"/>
    </source>
</evidence>
<keyword evidence="3" id="KW-0804">Transcription</keyword>
<dbReference type="EMBL" id="CP002994">
    <property type="protein sequence ID" value="AEM86778.1"/>
    <property type="molecule type" value="Genomic_DNA"/>
</dbReference>
<evidence type="ECO:0000313" key="7">
    <source>
        <dbReference type="Proteomes" id="UP000008703"/>
    </source>
</evidence>
<dbReference type="Pfam" id="PF12833">
    <property type="entry name" value="HTH_18"/>
    <property type="match status" value="1"/>
</dbReference>
<dbReference type="Proteomes" id="UP000008703">
    <property type="component" value="Chromosome"/>
</dbReference>
<evidence type="ECO:0000256" key="3">
    <source>
        <dbReference type="ARBA" id="ARBA00023163"/>
    </source>
</evidence>
<accession>G2P6W5</accession>
<evidence type="ECO:0000256" key="2">
    <source>
        <dbReference type="ARBA" id="ARBA00023125"/>
    </source>
</evidence>
<keyword evidence="2" id="KW-0238">DNA-binding</keyword>
<dbReference type="SUPFAM" id="SSF46689">
    <property type="entry name" value="Homeodomain-like"/>
    <property type="match status" value="2"/>
</dbReference>
<gene>
    <name evidence="6" type="ORF">Strvi_7425</name>
</gene>
<proteinExistence type="predicted"/>
<dbReference type="Gene3D" id="1.10.10.60">
    <property type="entry name" value="Homeodomain-like"/>
    <property type="match status" value="1"/>
</dbReference>
<organism evidence="6 7">
    <name type="scientific">Streptomyces violaceusniger (strain Tu 4113)</name>
    <dbReference type="NCBI Taxonomy" id="653045"/>
    <lineage>
        <taxon>Bacteria</taxon>
        <taxon>Bacillati</taxon>
        <taxon>Actinomycetota</taxon>
        <taxon>Actinomycetes</taxon>
        <taxon>Kitasatosporales</taxon>
        <taxon>Streptomycetaceae</taxon>
        <taxon>Streptomyces</taxon>
        <taxon>Streptomyces violaceusniger group</taxon>
    </lineage>
</organism>
<dbReference type="InterPro" id="IPR050204">
    <property type="entry name" value="AraC_XylS_family_regulators"/>
</dbReference>
<reference evidence="6" key="1">
    <citation type="submission" date="2011-08" db="EMBL/GenBank/DDBJ databases">
        <title>Complete sequence of chromosome of Streptomyces violaceusniger Tu 4113.</title>
        <authorList>
            <consortium name="US DOE Joint Genome Institute"/>
            <person name="Lucas S."/>
            <person name="Han J."/>
            <person name="Lapidus A."/>
            <person name="Cheng J.-F."/>
            <person name="Goodwin L."/>
            <person name="Pitluck S."/>
            <person name="Peters L."/>
            <person name="Ivanova N."/>
            <person name="Daligault H."/>
            <person name="Detter J.C."/>
            <person name="Han C."/>
            <person name="Tapia R."/>
            <person name="Land M."/>
            <person name="Hauser L."/>
            <person name="Kyrpides N."/>
            <person name="Ivanova N."/>
            <person name="Pagani I."/>
            <person name="Hagen A."/>
            <person name="Katz L."/>
            <person name="Fiedler H.-P."/>
            <person name="Keasling J."/>
            <person name="Fortman J."/>
            <person name="Woyke T."/>
        </authorList>
    </citation>
    <scope>NUCLEOTIDE SEQUENCE [LARGE SCALE GENOMIC DNA]</scope>
    <source>
        <strain evidence="6">Tu 4113</strain>
    </source>
</reference>
<dbReference type="PANTHER" id="PTHR46796">
    <property type="entry name" value="HTH-TYPE TRANSCRIPTIONAL ACTIVATOR RHAS-RELATED"/>
    <property type="match status" value="1"/>
</dbReference>
<keyword evidence="7" id="KW-1185">Reference proteome</keyword>
<keyword evidence="1" id="KW-0805">Transcription regulation</keyword>
<dbReference type="HOGENOM" id="CLU_000445_88_16_11"/>
<name>G2P6W5_STRV4</name>
<dbReference type="PANTHER" id="PTHR46796:SF2">
    <property type="entry name" value="TRANSCRIPTIONAL REGULATORY PROTEIN"/>
    <property type="match status" value="1"/>
</dbReference>
<dbReference type="Pfam" id="PF02311">
    <property type="entry name" value="AraC_binding"/>
    <property type="match status" value="1"/>
</dbReference>
<dbReference type="GO" id="GO:0003700">
    <property type="term" value="F:DNA-binding transcription factor activity"/>
    <property type="evidence" value="ECO:0007669"/>
    <property type="project" value="InterPro"/>
</dbReference>
<dbReference type="InterPro" id="IPR037923">
    <property type="entry name" value="HTH-like"/>
</dbReference>
<dbReference type="KEGG" id="svl:Strvi_7425"/>